<feature type="signal peptide" evidence="3">
    <location>
        <begin position="1"/>
        <end position="18"/>
    </location>
</feature>
<dbReference type="AlphaFoldDB" id="A0A409VTT4"/>
<reference evidence="5 6" key="1">
    <citation type="journal article" date="2018" name="Evol. Lett.">
        <title>Horizontal gene cluster transfer increased hallucinogenic mushroom diversity.</title>
        <authorList>
            <person name="Reynolds H.T."/>
            <person name="Vijayakumar V."/>
            <person name="Gluck-Thaler E."/>
            <person name="Korotkin H.B."/>
            <person name="Matheny P.B."/>
            <person name="Slot J.C."/>
        </authorList>
    </citation>
    <scope>NUCLEOTIDE SEQUENCE [LARGE SCALE GENOMIC DNA]</scope>
    <source>
        <strain evidence="5 6">SRW20</strain>
    </source>
</reference>
<gene>
    <name evidence="5" type="ORF">CVT26_001533</name>
</gene>
<evidence type="ECO:0000313" key="5">
    <source>
        <dbReference type="EMBL" id="PPQ69664.1"/>
    </source>
</evidence>
<dbReference type="PANTHER" id="PTHR35185:SF1">
    <property type="entry name" value="UPF0619 GPI-ANCHORED MEMBRANE PROTEIN C1322.10"/>
    <property type="match status" value="1"/>
</dbReference>
<feature type="region of interest" description="Disordered" evidence="2">
    <location>
        <begin position="115"/>
        <end position="143"/>
    </location>
</feature>
<proteinExistence type="predicted"/>
<dbReference type="OrthoDB" id="5420143at2759"/>
<evidence type="ECO:0000256" key="3">
    <source>
        <dbReference type="SAM" id="SignalP"/>
    </source>
</evidence>
<feature type="domain" description="Yeast cell wall synthesis Kre9/Knh1-like N-terminal" evidence="4">
    <location>
        <begin position="28"/>
        <end position="108"/>
    </location>
</feature>
<keyword evidence="1 3" id="KW-0732">Signal</keyword>
<dbReference type="Pfam" id="PF10342">
    <property type="entry name" value="Kre9_KNH"/>
    <property type="match status" value="1"/>
</dbReference>
<feature type="chain" id="PRO_5019331268" description="Yeast cell wall synthesis Kre9/Knh1-like N-terminal domain-containing protein" evidence="3">
    <location>
        <begin position="19"/>
        <end position="143"/>
    </location>
</feature>
<evidence type="ECO:0000256" key="2">
    <source>
        <dbReference type="SAM" id="MobiDB-lite"/>
    </source>
</evidence>
<evidence type="ECO:0000259" key="4">
    <source>
        <dbReference type="Pfam" id="PF10342"/>
    </source>
</evidence>
<dbReference type="Proteomes" id="UP000284706">
    <property type="component" value="Unassembled WGS sequence"/>
</dbReference>
<protein>
    <recommendedName>
        <fullName evidence="4">Yeast cell wall synthesis Kre9/Knh1-like N-terminal domain-containing protein</fullName>
    </recommendedName>
</protein>
<evidence type="ECO:0000313" key="6">
    <source>
        <dbReference type="Proteomes" id="UP000284706"/>
    </source>
</evidence>
<dbReference type="EMBL" id="NHYE01005566">
    <property type="protein sequence ID" value="PPQ69664.1"/>
    <property type="molecule type" value="Genomic_DNA"/>
</dbReference>
<keyword evidence="6" id="KW-1185">Reference proteome</keyword>
<dbReference type="PANTHER" id="PTHR35185">
    <property type="entry name" value="SERINE/THREONINE-RICH PROTEIN ADG2-RELATED"/>
    <property type="match status" value="1"/>
</dbReference>
<accession>A0A409VTT4</accession>
<dbReference type="InParanoid" id="A0A409VTT4"/>
<comment type="caution">
    <text evidence="5">The sequence shown here is derived from an EMBL/GenBank/DDBJ whole genome shotgun (WGS) entry which is preliminary data.</text>
</comment>
<feature type="compositionally biased region" description="Low complexity" evidence="2">
    <location>
        <begin position="115"/>
        <end position="133"/>
    </location>
</feature>
<feature type="compositionally biased region" description="Polar residues" evidence="2">
    <location>
        <begin position="134"/>
        <end position="143"/>
    </location>
</feature>
<dbReference type="InterPro" id="IPR018466">
    <property type="entry name" value="Kre9/Knh1-like_N"/>
</dbReference>
<evidence type="ECO:0000256" key="1">
    <source>
        <dbReference type="ARBA" id="ARBA00022729"/>
    </source>
</evidence>
<organism evidence="5 6">
    <name type="scientific">Gymnopilus dilepis</name>
    <dbReference type="NCBI Taxonomy" id="231916"/>
    <lineage>
        <taxon>Eukaryota</taxon>
        <taxon>Fungi</taxon>
        <taxon>Dikarya</taxon>
        <taxon>Basidiomycota</taxon>
        <taxon>Agaricomycotina</taxon>
        <taxon>Agaricomycetes</taxon>
        <taxon>Agaricomycetidae</taxon>
        <taxon>Agaricales</taxon>
        <taxon>Agaricineae</taxon>
        <taxon>Hymenogastraceae</taxon>
        <taxon>Gymnopilus</taxon>
    </lineage>
</organism>
<name>A0A409VTT4_9AGAR</name>
<sequence>MFSKLALLSAVVAPLASALTLNIPTNPTSGGNVTITWSSAPNDPETFSLELINTAFHNSFAIANNVNPTAETISLTLPIVPVGDGYSLEAVDVGNITNVFASTGTFSIGASTASFTPSSTSSGASVTSALSSTPAASGASSLT</sequence>
<dbReference type="InterPro" id="IPR052479">
    <property type="entry name" value="GPI-anchor_Adhesion_Reg"/>
</dbReference>